<dbReference type="AlphaFoldDB" id="A0A5C8ZTZ5"/>
<organism evidence="2 3">
    <name type="scientific">Parahaliea maris</name>
    <dbReference type="NCBI Taxonomy" id="2716870"/>
    <lineage>
        <taxon>Bacteria</taxon>
        <taxon>Pseudomonadati</taxon>
        <taxon>Pseudomonadota</taxon>
        <taxon>Gammaproteobacteria</taxon>
        <taxon>Cellvibrionales</taxon>
        <taxon>Halieaceae</taxon>
        <taxon>Parahaliea</taxon>
    </lineage>
</organism>
<name>A0A5C8ZTZ5_9GAMM</name>
<dbReference type="RefSeq" id="WP_148069739.1">
    <property type="nucleotide sequence ID" value="NZ_VRZA01000007.1"/>
</dbReference>
<dbReference type="EMBL" id="VRZA01000007">
    <property type="protein sequence ID" value="TXS90741.1"/>
    <property type="molecule type" value="Genomic_DNA"/>
</dbReference>
<keyword evidence="1" id="KW-0472">Membrane</keyword>
<accession>A0A5C8ZTZ5</accession>
<keyword evidence="1" id="KW-1133">Transmembrane helix</keyword>
<feature type="transmembrane region" description="Helical" evidence="1">
    <location>
        <begin position="228"/>
        <end position="247"/>
    </location>
</feature>
<feature type="transmembrane region" description="Helical" evidence="1">
    <location>
        <begin position="201"/>
        <end position="221"/>
    </location>
</feature>
<proteinExistence type="predicted"/>
<comment type="caution">
    <text evidence="2">The sequence shown here is derived from an EMBL/GenBank/DDBJ whole genome shotgun (WGS) entry which is preliminary data.</text>
</comment>
<gene>
    <name evidence="2" type="ORF">FV139_17320</name>
</gene>
<evidence type="ECO:0000313" key="2">
    <source>
        <dbReference type="EMBL" id="TXS90741.1"/>
    </source>
</evidence>
<sequence>MRPVLIASIATIALLLWLAADAELLQGTGPASTEHRFHAADLNPATGRLHSLGSDRYRVTLDGNGFAVLELRTANTRIGDFGQLVFLLQPGPGLVRSDFVWRTHGRQFRMLELPISDGERSVDLNSLNDLPPALAAVALRFQGDAGSTLEISGLALEPDTFSAKLAATVGNWLSPLGWNHASINAHLGVANAGIASWPVPLTAWLCGLLIAVVVLLMALGVLSAQQALTLATTVFIGGWLLLDALWLRQLLHRADSALQAFRGQPEYARRVAMGDQSMAELSARIQPLIGESGQRIFVSSAGDYQGMRLAWYLYPHNVYWLRDGPELPGQEYLHKGDLVAVIAPSTLRYLPEEGVLAWPGHYQVAATPVASTSTGALYRVL</sequence>
<protein>
    <submittedName>
        <fullName evidence="2">Uncharacterized protein</fullName>
    </submittedName>
</protein>
<evidence type="ECO:0000313" key="3">
    <source>
        <dbReference type="Proteomes" id="UP000321039"/>
    </source>
</evidence>
<evidence type="ECO:0000256" key="1">
    <source>
        <dbReference type="SAM" id="Phobius"/>
    </source>
</evidence>
<keyword evidence="3" id="KW-1185">Reference proteome</keyword>
<dbReference type="Proteomes" id="UP000321039">
    <property type="component" value="Unassembled WGS sequence"/>
</dbReference>
<reference evidence="2 3" key="1">
    <citation type="submission" date="2019-08" db="EMBL/GenBank/DDBJ databases">
        <title>Parahaliea maris sp. nov., isolated from the surface seawater.</title>
        <authorList>
            <person name="Liu Y."/>
        </authorList>
    </citation>
    <scope>NUCLEOTIDE SEQUENCE [LARGE SCALE GENOMIC DNA]</scope>
    <source>
        <strain evidence="2 3">HSLHS9</strain>
    </source>
</reference>
<keyword evidence="1" id="KW-0812">Transmembrane</keyword>